<feature type="compositionally biased region" description="Polar residues" evidence="5">
    <location>
        <begin position="39"/>
        <end position="50"/>
    </location>
</feature>
<evidence type="ECO:0000256" key="4">
    <source>
        <dbReference type="ARBA" id="ARBA00023136"/>
    </source>
</evidence>
<protein>
    <recommendedName>
        <fullName evidence="9">Magnesium transporter</fullName>
    </recommendedName>
</protein>
<evidence type="ECO:0000256" key="1">
    <source>
        <dbReference type="ARBA" id="ARBA00004141"/>
    </source>
</evidence>
<evidence type="ECO:0000256" key="6">
    <source>
        <dbReference type="SAM" id="Phobius"/>
    </source>
</evidence>
<dbReference type="GO" id="GO:0046873">
    <property type="term" value="F:metal ion transmembrane transporter activity"/>
    <property type="evidence" value="ECO:0007669"/>
    <property type="project" value="InterPro"/>
</dbReference>
<evidence type="ECO:0000313" key="8">
    <source>
        <dbReference type="Proteomes" id="UP001310890"/>
    </source>
</evidence>
<dbReference type="Proteomes" id="UP001310890">
    <property type="component" value="Unassembled WGS sequence"/>
</dbReference>
<sequence length="470" mass="52606">MAVKENVEVDDSAKERSPPSASSATRARRSLRDDEASQKFCQKFSQTSQEVVGVTESGRDSPVPNEHNNHGPATYTTGHEPPLPGTTDGGSDDDIEIPTAGNMLREVGNSIEDFVSFENKADLEIWESCPTASCEAIKAFEGEGMLHKPRAHRKYRRDMVRAIYEPILAVFLLPHEDSQLKLYHGLATLLRQHFDQALRYSDEDVGMITESLCQADGISELLATAQTLASYQYTRTTLLLRTDLGTIDKFRGAYHELVLGLVCATEARQHRGGYHFRRSRRLLTGSFYETIDQLPLPQLQIKETVGSRGLLMLLLRRCVGGVIPGNHDIIDLFKQLIHLPEVWNEEPSCESLKAFRPLRNELAAAAIVLQQQSDVLAAMEGTLAWRMTYDAYKLMVEYIHKDLVNQANFRDQTMANLDDLCTELRVECEAQAADLEDWRSNTAIIFTTVTTIFLPLSVVAGIFGMNTLDV</sequence>
<dbReference type="Pfam" id="PF01544">
    <property type="entry name" value="CorA"/>
    <property type="match status" value="1"/>
</dbReference>
<gene>
    <name evidence="7" type="ORF">LTR62_005526</name>
</gene>
<dbReference type="GO" id="GO:0016020">
    <property type="term" value="C:membrane"/>
    <property type="evidence" value="ECO:0007669"/>
    <property type="project" value="UniProtKB-SubCell"/>
</dbReference>
<feature type="region of interest" description="Disordered" evidence="5">
    <location>
        <begin position="1"/>
        <end position="96"/>
    </location>
</feature>
<comment type="subcellular location">
    <subcellularLocation>
        <location evidence="1">Membrane</location>
        <topology evidence="1">Multi-pass membrane protein</topology>
    </subcellularLocation>
</comment>
<reference evidence="7" key="1">
    <citation type="submission" date="2023-08" db="EMBL/GenBank/DDBJ databases">
        <title>Black Yeasts Isolated from many extreme environments.</title>
        <authorList>
            <person name="Coleine C."/>
            <person name="Stajich J.E."/>
            <person name="Selbmann L."/>
        </authorList>
    </citation>
    <scope>NUCLEOTIDE SEQUENCE</scope>
    <source>
        <strain evidence="7">CCFEE 5401</strain>
    </source>
</reference>
<name>A0AAN7TD34_9PEZI</name>
<dbReference type="AlphaFoldDB" id="A0AAN7TD34"/>
<dbReference type="Gene3D" id="1.20.58.340">
    <property type="entry name" value="Magnesium transport protein CorA, transmembrane region"/>
    <property type="match status" value="1"/>
</dbReference>
<dbReference type="InterPro" id="IPR045863">
    <property type="entry name" value="CorA_TM1_TM2"/>
</dbReference>
<keyword evidence="3 6" id="KW-1133">Transmembrane helix</keyword>
<accession>A0AAN7TD34</accession>
<feature type="compositionally biased region" description="Basic and acidic residues" evidence="5">
    <location>
        <begin position="1"/>
        <end position="17"/>
    </location>
</feature>
<comment type="caution">
    <text evidence="7">The sequence shown here is derived from an EMBL/GenBank/DDBJ whole genome shotgun (WGS) entry which is preliminary data.</text>
</comment>
<feature type="transmembrane region" description="Helical" evidence="6">
    <location>
        <begin position="443"/>
        <end position="465"/>
    </location>
</feature>
<proteinExistence type="predicted"/>
<evidence type="ECO:0000256" key="2">
    <source>
        <dbReference type="ARBA" id="ARBA00022692"/>
    </source>
</evidence>
<keyword evidence="4 6" id="KW-0472">Membrane</keyword>
<evidence type="ECO:0000256" key="3">
    <source>
        <dbReference type="ARBA" id="ARBA00022989"/>
    </source>
</evidence>
<evidence type="ECO:0000256" key="5">
    <source>
        <dbReference type="SAM" id="MobiDB-lite"/>
    </source>
</evidence>
<evidence type="ECO:0000313" key="7">
    <source>
        <dbReference type="EMBL" id="KAK5110815.1"/>
    </source>
</evidence>
<keyword evidence="2 6" id="KW-0812">Transmembrane</keyword>
<organism evidence="7 8">
    <name type="scientific">Meristemomyces frigidus</name>
    <dbReference type="NCBI Taxonomy" id="1508187"/>
    <lineage>
        <taxon>Eukaryota</taxon>
        <taxon>Fungi</taxon>
        <taxon>Dikarya</taxon>
        <taxon>Ascomycota</taxon>
        <taxon>Pezizomycotina</taxon>
        <taxon>Dothideomycetes</taxon>
        <taxon>Dothideomycetidae</taxon>
        <taxon>Mycosphaerellales</taxon>
        <taxon>Teratosphaeriaceae</taxon>
        <taxon>Meristemomyces</taxon>
    </lineage>
</organism>
<dbReference type="EMBL" id="JAVRRL010000045">
    <property type="protein sequence ID" value="KAK5110815.1"/>
    <property type="molecule type" value="Genomic_DNA"/>
</dbReference>
<evidence type="ECO:0008006" key="9">
    <source>
        <dbReference type="Google" id="ProtNLM"/>
    </source>
</evidence>
<dbReference type="InterPro" id="IPR002523">
    <property type="entry name" value="MgTranspt_CorA/ZnTranspt_ZntB"/>
</dbReference>
<dbReference type="SUPFAM" id="SSF144083">
    <property type="entry name" value="Magnesium transport protein CorA, transmembrane region"/>
    <property type="match status" value="1"/>
</dbReference>